<dbReference type="PROSITE" id="PS00108">
    <property type="entry name" value="PROTEIN_KINASE_ST"/>
    <property type="match status" value="1"/>
</dbReference>
<dbReference type="GO" id="GO:0004674">
    <property type="term" value="F:protein serine/threonine kinase activity"/>
    <property type="evidence" value="ECO:0007669"/>
    <property type="project" value="UniProtKB-KW"/>
</dbReference>
<feature type="binding site" evidence="3">
    <location>
        <position position="35"/>
    </location>
    <ligand>
        <name>ATP</name>
        <dbReference type="ChEBI" id="CHEBI:30616"/>
    </ligand>
</feature>
<dbReference type="PANTHER" id="PTHR48011:SF84">
    <property type="entry name" value="KINASE, PUTATIVE-RELATED"/>
    <property type="match status" value="1"/>
</dbReference>
<proteinExistence type="predicted"/>
<keyword evidence="1 3" id="KW-0547">Nucleotide-binding</keyword>
<evidence type="ECO:0000259" key="4">
    <source>
        <dbReference type="PROSITE" id="PS50011"/>
    </source>
</evidence>
<dbReference type="GO" id="GO:0007165">
    <property type="term" value="P:signal transduction"/>
    <property type="evidence" value="ECO:0007669"/>
    <property type="project" value="TreeGrafter"/>
</dbReference>
<dbReference type="EMBL" id="LT629779">
    <property type="protein sequence ID" value="SDS48765.1"/>
    <property type="molecule type" value="Genomic_DNA"/>
</dbReference>
<dbReference type="InterPro" id="IPR052751">
    <property type="entry name" value="Plant_MAPKKK"/>
</dbReference>
<keyword evidence="6" id="KW-1185">Reference proteome</keyword>
<evidence type="ECO:0000256" key="2">
    <source>
        <dbReference type="ARBA" id="ARBA00022840"/>
    </source>
</evidence>
<gene>
    <name evidence="5" type="ORF">SAMN04489743_0178</name>
</gene>
<dbReference type="InterPro" id="IPR011009">
    <property type="entry name" value="Kinase-like_dom_sf"/>
</dbReference>
<accession>A0A1H1SLB0</accession>
<reference evidence="6" key="1">
    <citation type="submission" date="2016-10" db="EMBL/GenBank/DDBJ databases">
        <authorList>
            <person name="Varghese N."/>
            <person name="Submissions S."/>
        </authorList>
    </citation>
    <scope>NUCLEOTIDE SEQUENCE [LARGE SCALE GENOMIC DNA]</scope>
    <source>
        <strain evidence="6">IMMIB L-1606</strain>
    </source>
</reference>
<organism evidence="5 6">
    <name type="scientific">Pseudarthrobacter equi</name>
    <dbReference type="NCBI Taxonomy" id="728066"/>
    <lineage>
        <taxon>Bacteria</taxon>
        <taxon>Bacillati</taxon>
        <taxon>Actinomycetota</taxon>
        <taxon>Actinomycetes</taxon>
        <taxon>Micrococcales</taxon>
        <taxon>Micrococcaceae</taxon>
        <taxon>Pseudarthrobacter</taxon>
    </lineage>
</organism>
<protein>
    <submittedName>
        <fullName evidence="5">Serine/threonine protein kinase</fullName>
    </submittedName>
</protein>
<keyword evidence="2 3" id="KW-0067">ATP-binding</keyword>
<dbReference type="Pfam" id="PF00069">
    <property type="entry name" value="Pkinase"/>
    <property type="match status" value="1"/>
</dbReference>
<keyword evidence="5" id="KW-0808">Transferase</keyword>
<keyword evidence="5" id="KW-0418">Kinase</keyword>
<evidence type="ECO:0000313" key="6">
    <source>
        <dbReference type="Proteomes" id="UP000198751"/>
    </source>
</evidence>
<dbReference type="SMART" id="SM00220">
    <property type="entry name" value="S_TKc"/>
    <property type="match status" value="1"/>
</dbReference>
<dbReference type="PANTHER" id="PTHR48011">
    <property type="entry name" value="CCR4-NOT TRANSCRIPTIONAL COMPLEX SUBUNIT CAF120-RELATED"/>
    <property type="match status" value="1"/>
</dbReference>
<evidence type="ECO:0000256" key="1">
    <source>
        <dbReference type="ARBA" id="ARBA00022741"/>
    </source>
</evidence>
<name>A0A1H1SLB0_9MICC</name>
<dbReference type="OrthoDB" id="9762169at2"/>
<dbReference type="InterPro" id="IPR017441">
    <property type="entry name" value="Protein_kinase_ATP_BS"/>
</dbReference>
<dbReference type="InterPro" id="IPR000719">
    <property type="entry name" value="Prot_kinase_dom"/>
</dbReference>
<dbReference type="RefSeq" id="WP_091716779.1">
    <property type="nucleotide sequence ID" value="NZ_CAUQLD010000001.1"/>
</dbReference>
<evidence type="ECO:0000256" key="3">
    <source>
        <dbReference type="PROSITE-ProRule" id="PRU10141"/>
    </source>
</evidence>
<dbReference type="Gene3D" id="1.10.510.10">
    <property type="entry name" value="Transferase(Phosphotransferase) domain 1"/>
    <property type="match status" value="1"/>
</dbReference>
<dbReference type="PROSITE" id="PS50011">
    <property type="entry name" value="PROTEIN_KINASE_DOM"/>
    <property type="match status" value="1"/>
</dbReference>
<dbReference type="PROSITE" id="PS00107">
    <property type="entry name" value="PROTEIN_KINASE_ATP"/>
    <property type="match status" value="1"/>
</dbReference>
<dbReference type="SUPFAM" id="SSF56112">
    <property type="entry name" value="Protein kinase-like (PK-like)"/>
    <property type="match status" value="1"/>
</dbReference>
<dbReference type="Proteomes" id="UP000198751">
    <property type="component" value="Chromosome I"/>
</dbReference>
<dbReference type="GO" id="GO:0005524">
    <property type="term" value="F:ATP binding"/>
    <property type="evidence" value="ECO:0007669"/>
    <property type="project" value="UniProtKB-UniRule"/>
</dbReference>
<sequence>MIAGRFLLRERLGRGSMAEVFRAVDVAGGPDVAVKVAADNSDKHHWRIHNEARVLASLRHPSIVRFIDQGVMPAGTYRPGHAFMVEELALGTSLSEAVRSDRHSADAVAVWARSIFSGLAHLHTAGLVHRDIKPGNLMLSGLRRSPVRVIDFGIAAVAGTAPEPGISSGTVHYMSPEQAAGGVADPAWDIYAMGLVLLELLTGSKAFPGTAVESLVARTLRSPHIPESLGPRWHHFLSSLTAMESGERPTADVASAMAARLVPPAPAASPILRGAPRLRLAAAAAGCALPR</sequence>
<dbReference type="CDD" id="cd14014">
    <property type="entry name" value="STKc_PknB_like"/>
    <property type="match status" value="1"/>
</dbReference>
<dbReference type="InterPro" id="IPR008271">
    <property type="entry name" value="Ser/Thr_kinase_AS"/>
</dbReference>
<dbReference type="AlphaFoldDB" id="A0A1H1SLB0"/>
<keyword evidence="5" id="KW-0723">Serine/threonine-protein kinase</keyword>
<evidence type="ECO:0000313" key="5">
    <source>
        <dbReference type="EMBL" id="SDS48765.1"/>
    </source>
</evidence>
<feature type="domain" description="Protein kinase" evidence="4">
    <location>
        <begin position="6"/>
        <end position="261"/>
    </location>
</feature>